<dbReference type="InterPro" id="IPR025117">
    <property type="entry name" value="DUF4037"/>
</dbReference>
<organism evidence="2 3">
    <name type="scientific">Kineococcus rhizosphaerae</name>
    <dbReference type="NCBI Taxonomy" id="559628"/>
    <lineage>
        <taxon>Bacteria</taxon>
        <taxon>Bacillati</taxon>
        <taxon>Actinomycetota</taxon>
        <taxon>Actinomycetes</taxon>
        <taxon>Kineosporiales</taxon>
        <taxon>Kineosporiaceae</taxon>
        <taxon>Kineococcus</taxon>
    </lineage>
</organism>
<sequence>MTGRVTGLVTGLVTPRVNGADLARRFHHEVVEPLVRGEFGDVPLVAGRFGGGSDVLGHDDDVSADHDWGLRTTLLVPAGPPVARFLQDALPAEFAGHPVRFPTTWDGSARHRVEVATVEDFVRARLGVGPQDPWSVADWLSFTGQAVLELRAGPVFADDEGRWEELRRRLTWYPDDVWRYLVASAWKQLEQELPFVGRTGSRGDDLGSRVIAARLGEVAVRLGLLLDRTWAPYAKWLGTAAAAAPGGRVLPALSRALRAQDWREREDALCAALEDLLAHQRDVLGGPARATGPFHDRPFRGVVEHLAEDVLAPVTDPAVRALPLGAGSVEGFVRAVDVLVRPDLRRALAAGLTDGTAR</sequence>
<dbReference type="RefSeq" id="WP_211298601.1">
    <property type="nucleotide sequence ID" value="NZ_PVZF01000006.1"/>
</dbReference>
<evidence type="ECO:0000313" key="3">
    <source>
        <dbReference type="Proteomes" id="UP000238083"/>
    </source>
</evidence>
<proteinExistence type="predicted"/>
<keyword evidence="3" id="KW-1185">Reference proteome</keyword>
<dbReference type="Proteomes" id="UP000238083">
    <property type="component" value="Unassembled WGS sequence"/>
</dbReference>
<dbReference type="EMBL" id="PVZF01000006">
    <property type="protein sequence ID" value="PRY14447.1"/>
    <property type="molecule type" value="Genomic_DNA"/>
</dbReference>
<evidence type="ECO:0000259" key="1">
    <source>
        <dbReference type="Pfam" id="PF13228"/>
    </source>
</evidence>
<protein>
    <submittedName>
        <fullName evidence="2">Uncharacterized protein DUF4037</fullName>
    </submittedName>
</protein>
<comment type="caution">
    <text evidence="2">The sequence shown here is derived from an EMBL/GenBank/DDBJ whole genome shotgun (WGS) entry which is preliminary data.</text>
</comment>
<dbReference type="AlphaFoldDB" id="A0A2T0R305"/>
<accession>A0A2T0R305</accession>
<dbReference type="Pfam" id="PF13228">
    <property type="entry name" value="DUF4037"/>
    <property type="match status" value="1"/>
</dbReference>
<evidence type="ECO:0000313" key="2">
    <source>
        <dbReference type="EMBL" id="PRY14447.1"/>
    </source>
</evidence>
<gene>
    <name evidence="2" type="ORF">CLV37_1065</name>
</gene>
<reference evidence="2 3" key="1">
    <citation type="submission" date="2018-03" db="EMBL/GenBank/DDBJ databases">
        <title>Genomic Encyclopedia of Archaeal and Bacterial Type Strains, Phase II (KMG-II): from individual species to whole genera.</title>
        <authorList>
            <person name="Goeker M."/>
        </authorList>
    </citation>
    <scope>NUCLEOTIDE SEQUENCE [LARGE SCALE GENOMIC DNA]</scope>
    <source>
        <strain evidence="2 3">DSM 19711</strain>
    </source>
</reference>
<name>A0A2T0R305_9ACTN</name>
<feature type="domain" description="DUF4037" evidence="1">
    <location>
        <begin position="139"/>
        <end position="237"/>
    </location>
</feature>